<evidence type="ECO:0000313" key="14">
    <source>
        <dbReference type="EMBL" id="RZO21098.1"/>
    </source>
</evidence>
<keyword evidence="6" id="KW-0133">Cell shape</keyword>
<dbReference type="GO" id="GO:0008360">
    <property type="term" value="P:regulation of cell shape"/>
    <property type="evidence" value="ECO:0007669"/>
    <property type="project" value="UniProtKB-KW"/>
</dbReference>
<evidence type="ECO:0000256" key="8">
    <source>
        <dbReference type="ARBA" id="ARBA00023136"/>
    </source>
</evidence>
<protein>
    <recommendedName>
        <fullName evidence="11">Z-ring associated protein G</fullName>
    </recommendedName>
    <alternativeName>
        <fullName evidence="12">Cell division protein ZapG</fullName>
    </alternativeName>
</protein>
<evidence type="ECO:0000256" key="13">
    <source>
        <dbReference type="SAM" id="MobiDB-lite"/>
    </source>
</evidence>
<dbReference type="GO" id="GO:0051301">
    <property type="term" value="P:cell division"/>
    <property type="evidence" value="ECO:0007669"/>
    <property type="project" value="UniProtKB-KW"/>
</dbReference>
<organism evidence="14 15">
    <name type="scientific">SAR92 clade bacterium</name>
    <dbReference type="NCBI Taxonomy" id="2315479"/>
    <lineage>
        <taxon>Bacteria</taxon>
        <taxon>Pseudomonadati</taxon>
        <taxon>Pseudomonadota</taxon>
        <taxon>Gammaproteobacteria</taxon>
        <taxon>Cellvibrionales</taxon>
        <taxon>Porticoccaceae</taxon>
        <taxon>SAR92 clade</taxon>
    </lineage>
</organism>
<keyword evidence="5" id="KW-0812">Transmembrane</keyword>
<evidence type="ECO:0000256" key="3">
    <source>
        <dbReference type="ARBA" id="ARBA00022519"/>
    </source>
</evidence>
<evidence type="ECO:0000256" key="5">
    <source>
        <dbReference type="ARBA" id="ARBA00022692"/>
    </source>
</evidence>
<dbReference type="Pfam" id="PF06295">
    <property type="entry name" value="ZapG-like"/>
    <property type="match status" value="1"/>
</dbReference>
<comment type="subcellular location">
    <subcellularLocation>
        <location evidence="1">Cell inner membrane</location>
        <topology evidence="1">Single-pass membrane protein</topology>
    </subcellularLocation>
</comment>
<keyword evidence="4" id="KW-0132">Cell division</keyword>
<evidence type="ECO:0000256" key="11">
    <source>
        <dbReference type="ARBA" id="ARBA00035703"/>
    </source>
</evidence>
<accession>A0A520MIP0</accession>
<evidence type="ECO:0000256" key="1">
    <source>
        <dbReference type="ARBA" id="ARBA00004377"/>
    </source>
</evidence>
<feature type="compositionally biased region" description="Acidic residues" evidence="13">
    <location>
        <begin position="161"/>
        <end position="173"/>
    </location>
</feature>
<evidence type="ECO:0000256" key="2">
    <source>
        <dbReference type="ARBA" id="ARBA00022475"/>
    </source>
</evidence>
<dbReference type="AlphaFoldDB" id="A0A520MIP0"/>
<comment type="similarity">
    <text evidence="10">Belongs to the ZapG family.</text>
</comment>
<keyword evidence="8" id="KW-0472">Membrane</keyword>
<comment type="caution">
    <text evidence="14">The sequence shown here is derived from an EMBL/GenBank/DDBJ whole genome shotgun (WGS) entry which is preliminary data.</text>
</comment>
<evidence type="ECO:0000256" key="4">
    <source>
        <dbReference type="ARBA" id="ARBA00022618"/>
    </source>
</evidence>
<feature type="region of interest" description="Disordered" evidence="13">
    <location>
        <begin position="126"/>
        <end position="173"/>
    </location>
</feature>
<dbReference type="GO" id="GO:0005886">
    <property type="term" value="C:plasma membrane"/>
    <property type="evidence" value="ECO:0007669"/>
    <property type="project" value="UniProtKB-SubCell"/>
</dbReference>
<evidence type="ECO:0000313" key="15">
    <source>
        <dbReference type="Proteomes" id="UP000315889"/>
    </source>
</evidence>
<evidence type="ECO:0000256" key="12">
    <source>
        <dbReference type="ARBA" id="ARBA00035727"/>
    </source>
</evidence>
<evidence type="ECO:0000256" key="6">
    <source>
        <dbReference type="ARBA" id="ARBA00022960"/>
    </source>
</evidence>
<dbReference type="InterPro" id="IPR009386">
    <property type="entry name" value="ZapG-like"/>
</dbReference>
<gene>
    <name evidence="14" type="ORF">EVB03_02405</name>
</gene>
<keyword evidence="3" id="KW-0997">Cell inner membrane</keyword>
<keyword evidence="9" id="KW-0131">Cell cycle</keyword>
<dbReference type="PANTHER" id="PTHR39579">
    <property type="entry name" value="INNER MEMBRANE PROTEIN YHCB"/>
    <property type="match status" value="1"/>
</dbReference>
<dbReference type="EMBL" id="SHBP01000002">
    <property type="protein sequence ID" value="RZO21098.1"/>
    <property type="molecule type" value="Genomic_DNA"/>
</dbReference>
<evidence type="ECO:0000256" key="9">
    <source>
        <dbReference type="ARBA" id="ARBA00023306"/>
    </source>
</evidence>
<keyword evidence="7" id="KW-1133">Transmembrane helix</keyword>
<feature type="compositionally biased region" description="Polar residues" evidence="13">
    <location>
        <begin position="148"/>
        <end position="158"/>
    </location>
</feature>
<evidence type="ECO:0000256" key="7">
    <source>
        <dbReference type="ARBA" id="ARBA00022989"/>
    </source>
</evidence>
<evidence type="ECO:0000256" key="10">
    <source>
        <dbReference type="ARBA" id="ARBA00035657"/>
    </source>
</evidence>
<name>A0A520MIP0_9GAMM</name>
<keyword evidence="2" id="KW-1003">Cell membrane</keyword>
<sequence>MAIMTALLFCVVSFFAGAGAYHFFYRPSDDGDSNTRELQKKLDKSDQQLKKYQQEVSEHFITVSHLTTNVAQSYREINEHLASSAIRLASPEIGRQLLKSGGSDLSLLDSDGNPLVGIEDVEVPRDYAPKVPGGVLSEEYGLAENDAQDNSSKPSSKLASEDQEDSDPTENVS</sequence>
<reference evidence="14 15" key="1">
    <citation type="submission" date="2019-02" db="EMBL/GenBank/DDBJ databases">
        <title>Prokaryotic population dynamics and viral predation in marine succession experiment using metagenomics: the confinement effect.</title>
        <authorList>
            <person name="Haro-Moreno J.M."/>
            <person name="Rodriguez-Valera F."/>
            <person name="Lopez-Perez M."/>
        </authorList>
    </citation>
    <scope>NUCLEOTIDE SEQUENCE [LARGE SCALE GENOMIC DNA]</scope>
    <source>
        <strain evidence="14">MED-G170</strain>
    </source>
</reference>
<proteinExistence type="inferred from homology"/>
<dbReference type="Proteomes" id="UP000315889">
    <property type="component" value="Unassembled WGS sequence"/>
</dbReference>
<dbReference type="PANTHER" id="PTHR39579:SF1">
    <property type="entry name" value="INNER MEMBRANE PROTEIN YHCB"/>
    <property type="match status" value="1"/>
</dbReference>